<dbReference type="EC" id="6.5.1.2" evidence="2 14"/>
<feature type="binding site" evidence="14">
    <location>
        <position position="141"/>
    </location>
    <ligand>
        <name>NAD(+)</name>
        <dbReference type="ChEBI" id="CHEBI:57540"/>
    </ligand>
</feature>
<dbReference type="SUPFAM" id="SSF47781">
    <property type="entry name" value="RuvA domain 2-like"/>
    <property type="match status" value="1"/>
</dbReference>
<keyword evidence="10 14" id="KW-0520">NAD</keyword>
<feature type="domain" description="BRCT" evidence="15">
    <location>
        <begin position="585"/>
        <end position="662"/>
    </location>
</feature>
<dbReference type="SMART" id="SM00292">
    <property type="entry name" value="BRCT"/>
    <property type="match status" value="1"/>
</dbReference>
<keyword evidence="7 14" id="KW-0227">DNA damage</keyword>
<dbReference type="InterPro" id="IPR001679">
    <property type="entry name" value="DNA_ligase"/>
</dbReference>
<dbReference type="Pfam" id="PF03119">
    <property type="entry name" value="DNA_ligase_ZBD"/>
    <property type="match status" value="1"/>
</dbReference>
<dbReference type="InterPro" id="IPR003583">
    <property type="entry name" value="Hlx-hairpin-Hlx_DNA-bd_motif"/>
</dbReference>
<dbReference type="InterPro" id="IPR013840">
    <property type="entry name" value="DNAligase_N"/>
</dbReference>
<dbReference type="SUPFAM" id="SSF56091">
    <property type="entry name" value="DNA ligase/mRNA capping enzyme, catalytic domain"/>
    <property type="match status" value="1"/>
</dbReference>
<keyword evidence="4 14" id="KW-0436">Ligase</keyword>
<dbReference type="InterPro" id="IPR010994">
    <property type="entry name" value="RuvA_2-like"/>
</dbReference>
<dbReference type="Pfam" id="PF14520">
    <property type="entry name" value="HHH_5"/>
    <property type="match status" value="1"/>
</dbReference>
<dbReference type="Pfam" id="PF01653">
    <property type="entry name" value="DNA_ligase_aden"/>
    <property type="match status" value="1"/>
</dbReference>
<keyword evidence="14" id="KW-0464">Manganese</keyword>
<evidence type="ECO:0000256" key="13">
    <source>
        <dbReference type="ARBA" id="ARBA00060881"/>
    </source>
</evidence>
<dbReference type="Proteomes" id="UP000231472">
    <property type="component" value="Unassembled WGS sequence"/>
</dbReference>
<evidence type="ECO:0000259" key="15">
    <source>
        <dbReference type="PROSITE" id="PS50172"/>
    </source>
</evidence>
<dbReference type="InterPro" id="IPR004150">
    <property type="entry name" value="NAD_DNA_ligase_OB"/>
</dbReference>
<dbReference type="GO" id="GO:0006281">
    <property type="term" value="P:DNA repair"/>
    <property type="evidence" value="ECO:0007669"/>
    <property type="project" value="UniProtKB-KW"/>
</dbReference>
<feature type="binding site" evidence="14">
    <location>
        <position position="402"/>
    </location>
    <ligand>
        <name>Zn(2+)</name>
        <dbReference type="ChEBI" id="CHEBI:29105"/>
    </ligand>
</feature>
<evidence type="ECO:0000256" key="1">
    <source>
        <dbReference type="ARBA" id="ARBA00004067"/>
    </source>
</evidence>
<sequence>MLIKMTKQEAKQRIEKLKKLINHHRYFYHVLNRQEISDAALDSLKHELYQLEQQYPEFITPDSPTQRVSGKPCQGFEKIKHKIPMLSLEDIFSEDEFRSWEDYLKRLVPNETLEYFCELKVDGFAISLIYEDGIFIVGSTRGDGKIGEDVTQNLKTIESIPLRLAPEAPALSEVEVRGEVYMEKKDFEKFKKTYANPRNLAAGSIRQLDPKLAGSRSLKFLAYDLVSELGQKKHSDKHRILKELGFKTDEGIICKNRAEVVDYWQKITKKRETLPFQIDGIVVNINDNNIFQKLGIVGKSPRGARAFKFSPEQATTQILDIKLQVGRTGAVTPVAVLKPVEAGGVTISRATLHNEDEIKKLDVKIGDTVIIERAGDVIPAISRVLPELRTGKEKEFHFPRSCPVCGGKLIRPEGEALWRCSNSNCGARRREFLCHFISKKAFNIEGLGPKIIDHLITEGLVSTSADLFELRESDLLPLERFAEKSARNLIEAIQAQKEISLARFIYALGIRNVGEETALDLAEYFLTLEKIQKSSIEDLEKVMDIGPVVAESIYKWFRQKRNLELLKKLEKTGIRIRIMNYELRIKNKKLRNKKFVLTGSLESMTRDEAKKKIRELGGEISESVSKNTDYVVIGSTPGSKYEKARKLRVKIINEKEFLKLIR</sequence>
<evidence type="ECO:0000256" key="14">
    <source>
        <dbReference type="HAMAP-Rule" id="MF_01588"/>
    </source>
</evidence>
<keyword evidence="9 14" id="KW-0460">Magnesium</keyword>
<dbReference type="CDD" id="cd00114">
    <property type="entry name" value="LIGANc"/>
    <property type="match status" value="1"/>
</dbReference>
<dbReference type="Gene3D" id="3.40.50.10190">
    <property type="entry name" value="BRCT domain"/>
    <property type="match status" value="1"/>
</dbReference>
<keyword evidence="6 14" id="KW-0479">Metal-binding</keyword>
<dbReference type="PIRSF" id="PIRSF001604">
    <property type="entry name" value="LigA"/>
    <property type="match status" value="1"/>
</dbReference>
<dbReference type="AlphaFoldDB" id="A0A2H0YP91"/>
<reference evidence="17" key="1">
    <citation type="submission" date="2017-09" db="EMBL/GenBank/DDBJ databases">
        <title>Depth-based differentiation of microbial function through sediment-hosted aquifers and enrichment of novel symbionts in the deep terrestrial subsurface.</title>
        <authorList>
            <person name="Probst A.J."/>
            <person name="Ladd B."/>
            <person name="Jarett J.K."/>
            <person name="Geller-Mcgrath D.E."/>
            <person name="Sieber C.M.K."/>
            <person name="Emerson J.B."/>
            <person name="Anantharaman K."/>
            <person name="Thomas B.C."/>
            <person name="Malmstrom R."/>
            <person name="Stieglmeier M."/>
            <person name="Klingl A."/>
            <person name="Woyke T."/>
            <person name="Ryan C.M."/>
            <person name="Banfield J.F."/>
        </authorList>
    </citation>
    <scope>NUCLEOTIDE SEQUENCE [LARGE SCALE GENOMIC DNA]</scope>
</reference>
<evidence type="ECO:0000256" key="5">
    <source>
        <dbReference type="ARBA" id="ARBA00022705"/>
    </source>
</evidence>
<dbReference type="InterPro" id="IPR036420">
    <property type="entry name" value="BRCT_dom_sf"/>
</dbReference>
<dbReference type="Gene3D" id="3.30.470.30">
    <property type="entry name" value="DNA ligase/mRNA capping enzyme"/>
    <property type="match status" value="1"/>
</dbReference>
<evidence type="ECO:0000256" key="6">
    <source>
        <dbReference type="ARBA" id="ARBA00022723"/>
    </source>
</evidence>
<dbReference type="EMBL" id="PEYC01000031">
    <property type="protein sequence ID" value="PIS40099.1"/>
    <property type="molecule type" value="Genomic_DNA"/>
</dbReference>
<dbReference type="GO" id="GO:0003677">
    <property type="term" value="F:DNA binding"/>
    <property type="evidence" value="ECO:0007669"/>
    <property type="project" value="InterPro"/>
</dbReference>
<dbReference type="InterPro" id="IPR033136">
    <property type="entry name" value="DNA_ligase_CS"/>
</dbReference>
<dbReference type="InterPro" id="IPR013839">
    <property type="entry name" value="DNAligase_adenylation"/>
</dbReference>
<evidence type="ECO:0000256" key="8">
    <source>
        <dbReference type="ARBA" id="ARBA00022833"/>
    </source>
</evidence>
<keyword evidence="11 14" id="KW-0234">DNA repair</keyword>
<feature type="binding site" evidence="14">
    <location>
        <position position="308"/>
    </location>
    <ligand>
        <name>NAD(+)</name>
        <dbReference type="ChEBI" id="CHEBI:57540"/>
    </ligand>
</feature>
<dbReference type="InterPro" id="IPR041663">
    <property type="entry name" value="DisA/LigA_HHH"/>
</dbReference>
<feature type="binding site" evidence="14">
    <location>
        <position position="118"/>
    </location>
    <ligand>
        <name>NAD(+)</name>
        <dbReference type="ChEBI" id="CHEBI:57540"/>
    </ligand>
</feature>
<evidence type="ECO:0000256" key="4">
    <source>
        <dbReference type="ARBA" id="ARBA00022598"/>
    </source>
</evidence>
<dbReference type="GO" id="GO:0046872">
    <property type="term" value="F:metal ion binding"/>
    <property type="evidence" value="ECO:0007669"/>
    <property type="project" value="UniProtKB-KW"/>
</dbReference>
<gene>
    <name evidence="14" type="primary">ligA</name>
    <name evidence="16" type="ORF">COT32_01575</name>
</gene>
<protein>
    <recommendedName>
        <fullName evidence="3 14">DNA ligase</fullName>
        <ecNumber evidence="2 14">6.5.1.2</ecNumber>
    </recommendedName>
    <alternativeName>
        <fullName evidence="14">Polydeoxyribonucleotide synthase [NAD(+)]</fullName>
    </alternativeName>
</protein>
<evidence type="ECO:0000256" key="7">
    <source>
        <dbReference type="ARBA" id="ARBA00022763"/>
    </source>
</evidence>
<dbReference type="NCBIfam" id="NF005932">
    <property type="entry name" value="PRK07956.1"/>
    <property type="match status" value="1"/>
</dbReference>
<dbReference type="GO" id="GO:0005829">
    <property type="term" value="C:cytosol"/>
    <property type="evidence" value="ECO:0007669"/>
    <property type="project" value="TreeGrafter"/>
</dbReference>
<proteinExistence type="inferred from homology"/>
<feature type="binding site" evidence="14">
    <location>
        <position position="405"/>
    </location>
    <ligand>
        <name>Zn(2+)</name>
        <dbReference type="ChEBI" id="CHEBI:29105"/>
    </ligand>
</feature>
<dbReference type="Pfam" id="PF00533">
    <property type="entry name" value="BRCT"/>
    <property type="match status" value="1"/>
</dbReference>
<feature type="active site" description="N6-AMP-lysine intermediate" evidence="14">
    <location>
        <position position="120"/>
    </location>
</feature>
<dbReference type="InterPro" id="IPR012340">
    <property type="entry name" value="NA-bd_OB-fold"/>
</dbReference>
<dbReference type="CDD" id="cd17748">
    <property type="entry name" value="BRCT_DNA_ligase_like"/>
    <property type="match status" value="1"/>
</dbReference>
<dbReference type="InterPro" id="IPR004149">
    <property type="entry name" value="Znf_DNAligase_C4"/>
</dbReference>
<dbReference type="PROSITE" id="PS01056">
    <property type="entry name" value="DNA_LIGASE_N2"/>
    <property type="match status" value="1"/>
</dbReference>
<comment type="caution">
    <text evidence="16">The sequence shown here is derived from an EMBL/GenBank/DDBJ whole genome shotgun (WGS) entry which is preliminary data.</text>
</comment>
<dbReference type="SUPFAM" id="SSF50249">
    <property type="entry name" value="Nucleic acid-binding proteins"/>
    <property type="match status" value="1"/>
</dbReference>
<dbReference type="InterPro" id="IPR001357">
    <property type="entry name" value="BRCT_dom"/>
</dbReference>
<evidence type="ECO:0000256" key="11">
    <source>
        <dbReference type="ARBA" id="ARBA00023204"/>
    </source>
</evidence>
<dbReference type="NCBIfam" id="TIGR00575">
    <property type="entry name" value="dnlj"/>
    <property type="match status" value="1"/>
</dbReference>
<name>A0A2H0YP91_9BACT</name>
<comment type="cofactor">
    <cofactor evidence="14">
        <name>Mg(2+)</name>
        <dbReference type="ChEBI" id="CHEBI:18420"/>
    </cofactor>
    <cofactor evidence="14">
        <name>Mn(2+)</name>
        <dbReference type="ChEBI" id="CHEBI:29035"/>
    </cofactor>
</comment>
<evidence type="ECO:0000256" key="12">
    <source>
        <dbReference type="ARBA" id="ARBA00034005"/>
    </source>
</evidence>
<dbReference type="Gene3D" id="6.20.10.30">
    <property type="match status" value="1"/>
</dbReference>
<comment type="function">
    <text evidence="1 14">DNA ligase that catalyzes the formation of phosphodiester linkages between 5'-phosphoryl and 3'-hydroxyl groups in double-stranded DNA using NAD as a coenzyme and as the energy source for the reaction. It is essential for DNA replication and repair of damaged DNA.</text>
</comment>
<feature type="binding site" evidence="14">
    <location>
        <begin position="87"/>
        <end position="88"/>
    </location>
    <ligand>
        <name>NAD(+)</name>
        <dbReference type="ChEBI" id="CHEBI:57540"/>
    </ligand>
</feature>
<evidence type="ECO:0000256" key="10">
    <source>
        <dbReference type="ARBA" id="ARBA00023027"/>
    </source>
</evidence>
<dbReference type="GO" id="GO:0003911">
    <property type="term" value="F:DNA ligase (NAD+) activity"/>
    <property type="evidence" value="ECO:0007669"/>
    <property type="project" value="UniProtKB-UniRule"/>
</dbReference>
<dbReference type="Pfam" id="PF03120">
    <property type="entry name" value="OB_DNA_ligase"/>
    <property type="match status" value="1"/>
</dbReference>
<comment type="caution">
    <text evidence="14">Lacks conserved residue(s) required for the propagation of feature annotation.</text>
</comment>
<dbReference type="HAMAP" id="MF_01588">
    <property type="entry name" value="DNA_ligase_A"/>
    <property type="match status" value="1"/>
</dbReference>
<dbReference type="PANTHER" id="PTHR23389">
    <property type="entry name" value="CHROMOSOME TRANSMISSION FIDELITY FACTOR 18"/>
    <property type="match status" value="1"/>
</dbReference>
<keyword evidence="5 14" id="KW-0235">DNA replication</keyword>
<evidence type="ECO:0000256" key="9">
    <source>
        <dbReference type="ARBA" id="ARBA00022842"/>
    </source>
</evidence>
<comment type="catalytic activity">
    <reaction evidence="12 14">
        <text>NAD(+) + (deoxyribonucleotide)n-3'-hydroxyl + 5'-phospho-(deoxyribonucleotide)m = (deoxyribonucleotide)n+m + AMP + beta-nicotinamide D-nucleotide.</text>
        <dbReference type="EC" id="6.5.1.2"/>
    </reaction>
</comment>
<evidence type="ECO:0000256" key="2">
    <source>
        <dbReference type="ARBA" id="ARBA00012722"/>
    </source>
</evidence>
<dbReference type="Gene3D" id="1.10.150.20">
    <property type="entry name" value="5' to 3' exonuclease, C-terminal subdomain"/>
    <property type="match status" value="2"/>
</dbReference>
<feature type="binding site" evidence="14">
    <location>
        <position position="179"/>
    </location>
    <ligand>
        <name>NAD(+)</name>
        <dbReference type="ChEBI" id="CHEBI:57540"/>
    </ligand>
</feature>
<keyword evidence="8 14" id="KW-0862">Zinc</keyword>
<dbReference type="Gene3D" id="1.10.287.610">
    <property type="entry name" value="Helix hairpin bin"/>
    <property type="match status" value="1"/>
</dbReference>
<dbReference type="SUPFAM" id="SSF52113">
    <property type="entry name" value="BRCT domain"/>
    <property type="match status" value="1"/>
</dbReference>
<dbReference type="Pfam" id="PF12826">
    <property type="entry name" value="HHH_2"/>
    <property type="match status" value="1"/>
</dbReference>
<accession>A0A2H0YP91</accession>
<dbReference type="Gene3D" id="2.40.50.140">
    <property type="entry name" value="Nucleic acid-binding proteins"/>
    <property type="match status" value="1"/>
</dbReference>
<evidence type="ECO:0000313" key="17">
    <source>
        <dbReference type="Proteomes" id="UP000231472"/>
    </source>
</evidence>
<dbReference type="PROSITE" id="PS50172">
    <property type="entry name" value="BRCT"/>
    <property type="match status" value="1"/>
</dbReference>
<feature type="binding site" evidence="14">
    <location>
        <position position="425"/>
    </location>
    <ligand>
        <name>Zn(2+)</name>
        <dbReference type="ChEBI" id="CHEBI:29105"/>
    </ligand>
</feature>
<dbReference type="GO" id="GO:0006260">
    <property type="term" value="P:DNA replication"/>
    <property type="evidence" value="ECO:0007669"/>
    <property type="project" value="UniProtKB-KW"/>
</dbReference>
<comment type="similarity">
    <text evidence="13 14">Belongs to the NAD-dependent DNA ligase family. LigA subfamily.</text>
</comment>
<dbReference type="FunFam" id="1.10.150.20:FF:000006">
    <property type="entry name" value="DNA ligase"/>
    <property type="match status" value="1"/>
</dbReference>
<dbReference type="SMART" id="SM00278">
    <property type="entry name" value="HhH1"/>
    <property type="match status" value="4"/>
</dbReference>
<dbReference type="FunFam" id="1.10.150.20:FF:000007">
    <property type="entry name" value="DNA ligase"/>
    <property type="match status" value="1"/>
</dbReference>
<dbReference type="SMART" id="SM00532">
    <property type="entry name" value="LIGANc"/>
    <property type="match status" value="1"/>
</dbReference>
<dbReference type="PANTHER" id="PTHR23389:SF9">
    <property type="entry name" value="DNA LIGASE"/>
    <property type="match status" value="1"/>
</dbReference>
<evidence type="ECO:0000313" key="16">
    <source>
        <dbReference type="EMBL" id="PIS40099.1"/>
    </source>
</evidence>
<evidence type="ECO:0000256" key="3">
    <source>
        <dbReference type="ARBA" id="ARBA00013308"/>
    </source>
</evidence>
<organism evidence="16 17">
    <name type="scientific">Candidatus Nealsonbacteria bacterium CG08_land_8_20_14_0_20_36_22</name>
    <dbReference type="NCBI Taxonomy" id="1974704"/>
    <lineage>
        <taxon>Bacteria</taxon>
        <taxon>Candidatus Nealsoniibacteriota</taxon>
    </lineage>
</organism>
<dbReference type="FunFam" id="2.40.50.140:FF:000012">
    <property type="entry name" value="DNA ligase"/>
    <property type="match status" value="1"/>
</dbReference>